<protein>
    <recommendedName>
        <fullName evidence="3 5">6-carboxy-5,6,7,8-tetrahydropterin synthase</fullName>
        <ecNumber evidence="5">4.-.-.-</ecNumber>
    </recommendedName>
</protein>
<feature type="binding site" evidence="7">
    <location>
        <position position="27"/>
    </location>
    <ligand>
        <name>Zn(2+)</name>
        <dbReference type="ChEBI" id="CHEBI:29105"/>
    </ligand>
</feature>
<comment type="similarity">
    <text evidence="2 5">Belongs to the PTPS family. QueD subfamily.</text>
</comment>
<dbReference type="InterPro" id="IPR038418">
    <property type="entry name" value="6-PTP_synth/QueD_sf"/>
</dbReference>
<reference evidence="8 9" key="1">
    <citation type="journal article" date="2016" name="Nat. Commun.">
        <title>Thousands of microbial genomes shed light on interconnected biogeochemical processes in an aquifer system.</title>
        <authorList>
            <person name="Anantharaman K."/>
            <person name="Brown C.T."/>
            <person name="Hug L.A."/>
            <person name="Sharon I."/>
            <person name="Castelle C.J."/>
            <person name="Probst A.J."/>
            <person name="Thomas B.C."/>
            <person name="Singh A."/>
            <person name="Wilkins M.J."/>
            <person name="Karaoz U."/>
            <person name="Brodie E.L."/>
            <person name="Williams K.H."/>
            <person name="Hubbard S.S."/>
            <person name="Banfield J.F."/>
        </authorList>
    </citation>
    <scope>NUCLEOTIDE SEQUENCE [LARGE SCALE GENOMIC DNA]</scope>
</reference>
<dbReference type="Proteomes" id="UP000178724">
    <property type="component" value="Unassembled WGS sequence"/>
</dbReference>
<feature type="binding site" evidence="7">
    <location>
        <position position="29"/>
    </location>
    <ligand>
        <name>Zn(2+)</name>
        <dbReference type="ChEBI" id="CHEBI:29105"/>
    </ligand>
</feature>
<dbReference type="NCBIfam" id="TIGR03367">
    <property type="entry name" value="queuosine_QueD"/>
    <property type="match status" value="1"/>
</dbReference>
<evidence type="ECO:0000313" key="9">
    <source>
        <dbReference type="Proteomes" id="UP000178724"/>
    </source>
</evidence>
<sequence>MYELMVEDTFDAAHALRGYEGVCENIHGHTWKVQVFLRGNELNKIGLFEDFRTIKQRLKLALKAYDHKLINDVPPFDKRNPTSENLAEAVFKLMKKSFKSLVKVTVWESPTTNASYT</sequence>
<accession>A0A1F4Q0S4</accession>
<dbReference type="PIRSF" id="PIRSF006113">
    <property type="entry name" value="PTP_synth"/>
    <property type="match status" value="1"/>
</dbReference>
<dbReference type="InterPro" id="IPR007115">
    <property type="entry name" value="6-PTP_synth/QueD"/>
</dbReference>
<dbReference type="EC" id="4.-.-.-" evidence="5"/>
<evidence type="ECO:0000256" key="3">
    <source>
        <dbReference type="ARBA" id="ARBA00018141"/>
    </source>
</evidence>
<evidence type="ECO:0000256" key="4">
    <source>
        <dbReference type="ARBA" id="ARBA00048807"/>
    </source>
</evidence>
<organism evidence="8 9">
    <name type="scientific">candidate division WOR-1 bacterium RIFCSPHIGHO2_01_FULL_53_15</name>
    <dbReference type="NCBI Taxonomy" id="1802564"/>
    <lineage>
        <taxon>Bacteria</taxon>
        <taxon>Bacillati</taxon>
        <taxon>Saganbacteria</taxon>
    </lineage>
</organism>
<feature type="active site" description="Charge relay system" evidence="6">
    <location>
        <position position="108"/>
    </location>
</feature>
<feature type="active site" description="Charge relay system" evidence="6">
    <location>
        <position position="67"/>
    </location>
</feature>
<dbReference type="PANTHER" id="PTHR12589">
    <property type="entry name" value="PYRUVOYL TETRAHYDROBIOPTERIN SYNTHASE"/>
    <property type="match status" value="1"/>
</dbReference>
<dbReference type="GO" id="GO:0046872">
    <property type="term" value="F:metal ion binding"/>
    <property type="evidence" value="ECO:0007669"/>
    <property type="project" value="UniProtKB-KW"/>
</dbReference>
<dbReference type="SUPFAM" id="SSF55620">
    <property type="entry name" value="Tetrahydrobiopterin biosynthesis enzymes-like"/>
    <property type="match status" value="1"/>
</dbReference>
<gene>
    <name evidence="8" type="ORF">A2625_00540</name>
</gene>
<dbReference type="AlphaFoldDB" id="A0A1F4Q0S4"/>
<proteinExistence type="inferred from homology"/>
<keyword evidence="5 7" id="KW-0479">Metal-binding</keyword>
<dbReference type="EMBL" id="METM01000025">
    <property type="protein sequence ID" value="OGB89456.1"/>
    <property type="molecule type" value="Genomic_DNA"/>
</dbReference>
<comment type="caution">
    <text evidence="8">The sequence shown here is derived from an EMBL/GenBank/DDBJ whole genome shotgun (WGS) entry which is preliminary data.</text>
</comment>
<dbReference type="Gene3D" id="3.30.479.10">
    <property type="entry name" value="6-pyruvoyl tetrahydropterin synthase/QueD"/>
    <property type="match status" value="1"/>
</dbReference>
<name>A0A1F4Q0S4_UNCSA</name>
<dbReference type="Pfam" id="PF01242">
    <property type="entry name" value="PTPS"/>
    <property type="match status" value="1"/>
</dbReference>
<feature type="active site" description="Proton acceptor" evidence="6">
    <location>
        <position position="23"/>
    </location>
</feature>
<evidence type="ECO:0000256" key="2">
    <source>
        <dbReference type="ARBA" id="ARBA00008900"/>
    </source>
</evidence>
<comment type="catalytic activity">
    <reaction evidence="4 5">
        <text>7,8-dihydroneopterin 3'-triphosphate + H2O = 6-carboxy-5,6,7,8-tetrahydropterin + triphosphate + acetaldehyde + 2 H(+)</text>
        <dbReference type="Rhea" id="RHEA:27966"/>
        <dbReference type="ChEBI" id="CHEBI:15343"/>
        <dbReference type="ChEBI" id="CHEBI:15377"/>
        <dbReference type="ChEBI" id="CHEBI:15378"/>
        <dbReference type="ChEBI" id="CHEBI:18036"/>
        <dbReference type="ChEBI" id="CHEBI:58462"/>
        <dbReference type="ChEBI" id="CHEBI:61032"/>
        <dbReference type="EC" id="4.1.2.50"/>
    </reaction>
</comment>
<keyword evidence="5 7" id="KW-0862">Zinc</keyword>
<comment type="pathway">
    <text evidence="1 5">Purine metabolism; 7-cyano-7-deazaguanine biosynthesis.</text>
</comment>
<evidence type="ECO:0000313" key="8">
    <source>
        <dbReference type="EMBL" id="OGB89456.1"/>
    </source>
</evidence>
<evidence type="ECO:0000256" key="7">
    <source>
        <dbReference type="PIRSR" id="PIRSR006113-2"/>
    </source>
</evidence>
<dbReference type="GO" id="GO:0070497">
    <property type="term" value="F:6-carboxytetrahydropterin synthase activity"/>
    <property type="evidence" value="ECO:0007669"/>
    <property type="project" value="UniProtKB-EC"/>
</dbReference>
<evidence type="ECO:0000256" key="5">
    <source>
        <dbReference type="PIRNR" id="PIRNR006113"/>
    </source>
</evidence>
<keyword evidence="5" id="KW-0671">Queuosine biosynthesis</keyword>
<evidence type="ECO:0000256" key="6">
    <source>
        <dbReference type="PIRSR" id="PIRSR006113-1"/>
    </source>
</evidence>
<feature type="binding site" evidence="7">
    <location>
        <position position="14"/>
    </location>
    <ligand>
        <name>Zn(2+)</name>
        <dbReference type="ChEBI" id="CHEBI:29105"/>
    </ligand>
</feature>
<dbReference type="PANTHER" id="PTHR12589:SF8">
    <property type="entry name" value="6-CARBOXY-5,6,7,8-TETRAHYDROPTERIN SYNTHASE"/>
    <property type="match status" value="1"/>
</dbReference>
<evidence type="ECO:0000256" key="1">
    <source>
        <dbReference type="ARBA" id="ARBA00005061"/>
    </source>
</evidence>
<keyword evidence="5" id="KW-0456">Lyase</keyword>
<comment type="cofactor">
    <cofactor evidence="5 7">
        <name>Zn(2+)</name>
        <dbReference type="ChEBI" id="CHEBI:29105"/>
    </cofactor>
    <text evidence="5 7">Binds 1 zinc ion per subunit.</text>
</comment>
<dbReference type="GO" id="GO:0008616">
    <property type="term" value="P:tRNA queuosine(34) biosynthetic process"/>
    <property type="evidence" value="ECO:0007669"/>
    <property type="project" value="UniProtKB-KW"/>
</dbReference>
<dbReference type="UniPathway" id="UPA00391"/>